<name>A0A077P7I0_XENBV</name>
<evidence type="ECO:0000256" key="1">
    <source>
        <dbReference type="ARBA" id="ARBA00022722"/>
    </source>
</evidence>
<keyword evidence="1 6" id="KW-0540">Nuclease</keyword>
<dbReference type="RefSeq" id="WP_038181448.1">
    <property type="nucleotide sequence ID" value="NZ_CAWLUU010000215.1"/>
</dbReference>
<comment type="similarity">
    <text evidence="6">Belongs to the vsr family.</text>
</comment>
<dbReference type="SUPFAM" id="SSF52980">
    <property type="entry name" value="Restriction endonuclease-like"/>
    <property type="match status" value="1"/>
</dbReference>
<proteinExistence type="inferred from homology"/>
<dbReference type="Pfam" id="PF03852">
    <property type="entry name" value="Vsr"/>
    <property type="match status" value="1"/>
</dbReference>
<keyword evidence="2 6" id="KW-0255">Endonuclease</keyword>
<dbReference type="GO" id="GO:0004519">
    <property type="term" value="F:endonuclease activity"/>
    <property type="evidence" value="ECO:0007669"/>
    <property type="project" value="UniProtKB-KW"/>
</dbReference>
<sequence>MADVHHPAIRSKNMKAIRNCDTAIEIKLAAILADTGFQFRTQVKELPGKPDFVIDEYRKIIFTHGCFWHHHECYLFKVPMTRTEFWMNKLGKNVLRDIAINEKLRSDGWHVMVIWECAIKGRFRLPAQELSERIEEWICAGSGSVEIDTKGIHNKNV</sequence>
<dbReference type="HOGENOM" id="CLU_111913_1_1_6"/>
<dbReference type="GO" id="GO:0016787">
    <property type="term" value="F:hydrolase activity"/>
    <property type="evidence" value="ECO:0007669"/>
    <property type="project" value="UniProtKB-KW"/>
</dbReference>
<dbReference type="Gene3D" id="3.40.960.10">
    <property type="entry name" value="VSR Endonuclease"/>
    <property type="match status" value="1"/>
</dbReference>
<comment type="function">
    <text evidence="6">May nick specific sequences that contain T:G mispairs resulting from m5C-deamination.</text>
</comment>
<keyword evidence="4 6" id="KW-0378">Hydrolase</keyword>
<evidence type="ECO:0000313" key="7">
    <source>
        <dbReference type="EMBL" id="CDH06809.1"/>
    </source>
</evidence>
<accession>A0A077P7I0</accession>
<dbReference type="InterPro" id="IPR004603">
    <property type="entry name" value="DNA_mismatch_endonuc_vsr"/>
</dbReference>
<keyword evidence="5 6" id="KW-0234">DNA repair</keyword>
<evidence type="ECO:0000256" key="2">
    <source>
        <dbReference type="ARBA" id="ARBA00022759"/>
    </source>
</evidence>
<dbReference type="PIRSF" id="PIRSF018267">
    <property type="entry name" value="VSR_endonuc"/>
    <property type="match status" value="1"/>
</dbReference>
<protein>
    <recommendedName>
        <fullName evidence="6">Very short patch repair endonuclease</fullName>
        <ecNumber evidence="6">3.1.-.-</ecNumber>
    </recommendedName>
</protein>
<comment type="caution">
    <text evidence="7">The sequence shown here is derived from an EMBL/GenBank/DDBJ whole genome shotgun (WGS) entry which is preliminary data.</text>
</comment>
<dbReference type="GO" id="GO:0006298">
    <property type="term" value="P:mismatch repair"/>
    <property type="evidence" value="ECO:0007669"/>
    <property type="project" value="UniProtKB-UniRule"/>
</dbReference>
<dbReference type="InterPro" id="IPR011335">
    <property type="entry name" value="Restrct_endonuc-II-like"/>
</dbReference>
<dbReference type="EC" id="3.1.-.-" evidence="6"/>
<reference evidence="7" key="1">
    <citation type="submission" date="2013-07" db="EMBL/GenBank/DDBJ databases">
        <title>Sub-species coevolution in mutualistic symbiosis.</title>
        <authorList>
            <person name="Murfin K."/>
            <person name="Klassen J."/>
            <person name="Lee M."/>
            <person name="Forst S."/>
            <person name="Stock P."/>
            <person name="Goodrich-Blair H."/>
        </authorList>
    </citation>
    <scope>NUCLEOTIDE SEQUENCE [LARGE SCALE GENOMIC DNA]</scope>
    <source>
        <strain evidence="7">Oregonense</strain>
    </source>
</reference>
<evidence type="ECO:0000256" key="4">
    <source>
        <dbReference type="ARBA" id="ARBA00022801"/>
    </source>
</evidence>
<dbReference type="AlphaFoldDB" id="A0A077P7I0"/>
<dbReference type="EMBL" id="CBSX010000164">
    <property type="protein sequence ID" value="CDH06809.1"/>
    <property type="molecule type" value="Genomic_DNA"/>
</dbReference>
<evidence type="ECO:0000256" key="5">
    <source>
        <dbReference type="ARBA" id="ARBA00023204"/>
    </source>
</evidence>
<keyword evidence="3 6" id="KW-0227">DNA damage</keyword>
<evidence type="ECO:0000256" key="6">
    <source>
        <dbReference type="PIRNR" id="PIRNR018267"/>
    </source>
</evidence>
<dbReference type="NCBIfam" id="TIGR00632">
    <property type="entry name" value="vsr"/>
    <property type="match status" value="1"/>
</dbReference>
<gene>
    <name evidence="7" type="primary">vsr</name>
    <name evidence="7" type="ORF">XBO1_2460004</name>
</gene>
<dbReference type="CDD" id="cd00221">
    <property type="entry name" value="Vsr"/>
    <property type="match status" value="1"/>
</dbReference>
<dbReference type="Proteomes" id="UP000028483">
    <property type="component" value="Unassembled WGS sequence"/>
</dbReference>
<evidence type="ECO:0000313" key="8">
    <source>
        <dbReference type="Proteomes" id="UP000028483"/>
    </source>
</evidence>
<organism evidence="7 8">
    <name type="scientific">Xenorhabdus bovienii str. oregonense</name>
    <dbReference type="NCBI Taxonomy" id="1398202"/>
    <lineage>
        <taxon>Bacteria</taxon>
        <taxon>Pseudomonadati</taxon>
        <taxon>Pseudomonadota</taxon>
        <taxon>Gammaproteobacteria</taxon>
        <taxon>Enterobacterales</taxon>
        <taxon>Morganellaceae</taxon>
        <taxon>Xenorhabdus</taxon>
    </lineage>
</organism>
<evidence type="ECO:0000256" key="3">
    <source>
        <dbReference type="ARBA" id="ARBA00022763"/>
    </source>
</evidence>